<evidence type="ECO:0000313" key="3">
    <source>
        <dbReference type="Proteomes" id="UP000307602"/>
    </source>
</evidence>
<dbReference type="Proteomes" id="UP000307602">
    <property type="component" value="Unassembled WGS sequence"/>
</dbReference>
<dbReference type="RefSeq" id="WP_135877108.1">
    <property type="nucleotide sequence ID" value="NZ_SRSO01000012.1"/>
</dbReference>
<dbReference type="AlphaFoldDB" id="A0A4S1DWJ5"/>
<organism evidence="2 3">
    <name type="scientific">Flavivirga rizhaonensis</name>
    <dbReference type="NCBI Taxonomy" id="2559571"/>
    <lineage>
        <taxon>Bacteria</taxon>
        <taxon>Pseudomonadati</taxon>
        <taxon>Bacteroidota</taxon>
        <taxon>Flavobacteriia</taxon>
        <taxon>Flavobacteriales</taxon>
        <taxon>Flavobacteriaceae</taxon>
        <taxon>Flavivirga</taxon>
    </lineage>
</organism>
<dbReference type="EMBL" id="SRSO01000012">
    <property type="protein sequence ID" value="TGV02561.1"/>
    <property type="molecule type" value="Genomic_DNA"/>
</dbReference>
<feature type="domain" description="Glycosyltransferase 2-like" evidence="1">
    <location>
        <begin position="5"/>
        <end position="143"/>
    </location>
</feature>
<evidence type="ECO:0000259" key="1">
    <source>
        <dbReference type="Pfam" id="PF00535"/>
    </source>
</evidence>
<reference evidence="2 3" key="1">
    <citation type="submission" date="2019-04" db="EMBL/GenBank/DDBJ databases">
        <authorList>
            <person name="Liu A."/>
        </authorList>
    </citation>
    <scope>NUCLEOTIDE SEQUENCE [LARGE SCALE GENOMIC DNA]</scope>
    <source>
        <strain evidence="2 3">RZ03</strain>
    </source>
</reference>
<sequence>MILLSVHILTYNSEKYIEKTLLSIIKQKVDFDYEIVIGDDLSTDKTLDVINRYKSIYPELLNIKRNESQLGILKNFKMTLDRCKGQYVFDIAGDDLLKHEYALQKMVNAFKKDPNLGFIDCGFDRLNDKNNNISPFKNKKIINASKKAYTQAVLLGKIIPVGICYNRERLSQHVNFNTYIDMNLTIEDYPILVDMIMHTKFHRINESLVIYRVHDDSYSHKKTFENHFFLNNQMRSLFNYFSNKYSFPEDIIEKFHTNSYKELLFFAAYFEKKELGKDTFKKLKSKSIKDWIHYWASQSKLFRKLVSIV</sequence>
<dbReference type="Gene3D" id="3.90.550.10">
    <property type="entry name" value="Spore Coat Polysaccharide Biosynthesis Protein SpsA, Chain A"/>
    <property type="match status" value="1"/>
</dbReference>
<keyword evidence="3" id="KW-1185">Reference proteome</keyword>
<accession>A0A4S1DWJ5</accession>
<proteinExistence type="predicted"/>
<evidence type="ECO:0000313" key="2">
    <source>
        <dbReference type="EMBL" id="TGV02561.1"/>
    </source>
</evidence>
<gene>
    <name evidence="2" type="ORF">EM932_10315</name>
</gene>
<dbReference type="InterPro" id="IPR001173">
    <property type="entry name" value="Glyco_trans_2-like"/>
</dbReference>
<dbReference type="PANTHER" id="PTHR22916:SF3">
    <property type="entry name" value="UDP-GLCNAC:BETAGAL BETA-1,3-N-ACETYLGLUCOSAMINYLTRANSFERASE-LIKE PROTEIN 1"/>
    <property type="match status" value="1"/>
</dbReference>
<dbReference type="InterPro" id="IPR029044">
    <property type="entry name" value="Nucleotide-diphossugar_trans"/>
</dbReference>
<dbReference type="GO" id="GO:0016758">
    <property type="term" value="F:hexosyltransferase activity"/>
    <property type="evidence" value="ECO:0007669"/>
    <property type="project" value="UniProtKB-ARBA"/>
</dbReference>
<dbReference type="PANTHER" id="PTHR22916">
    <property type="entry name" value="GLYCOSYLTRANSFERASE"/>
    <property type="match status" value="1"/>
</dbReference>
<protein>
    <submittedName>
        <fullName evidence="2">Glycosyltransferase</fullName>
    </submittedName>
</protein>
<dbReference type="OrthoDB" id="199095at2"/>
<keyword evidence="2" id="KW-0808">Transferase</keyword>
<dbReference type="SUPFAM" id="SSF53448">
    <property type="entry name" value="Nucleotide-diphospho-sugar transferases"/>
    <property type="match status" value="1"/>
</dbReference>
<dbReference type="Pfam" id="PF00535">
    <property type="entry name" value="Glycos_transf_2"/>
    <property type="match status" value="1"/>
</dbReference>
<comment type="caution">
    <text evidence="2">The sequence shown here is derived from an EMBL/GenBank/DDBJ whole genome shotgun (WGS) entry which is preliminary data.</text>
</comment>
<name>A0A4S1DWJ5_9FLAO</name>